<comment type="subcellular location">
    <subcellularLocation>
        <location evidence="1">Endoplasmic reticulum membrane</location>
        <topology evidence="1">Multi-pass membrane protein</topology>
    </subcellularLocation>
</comment>
<dbReference type="GO" id="GO:0051377">
    <property type="term" value="F:mannose-ethanolamine phosphotransferase activity"/>
    <property type="evidence" value="ECO:0007669"/>
    <property type="project" value="EnsemblFungi"/>
</dbReference>
<feature type="compositionally biased region" description="Basic and acidic residues" evidence="10">
    <location>
        <begin position="20"/>
        <end position="35"/>
    </location>
</feature>
<proteinExistence type="inferred from homology"/>
<feature type="region of interest" description="Disordered" evidence="10">
    <location>
        <begin position="1"/>
        <end position="37"/>
    </location>
</feature>
<comment type="similarity">
    <text evidence="3">Belongs to the PIGF family.</text>
</comment>
<evidence type="ECO:0000256" key="11">
    <source>
        <dbReference type="SAM" id="Phobius"/>
    </source>
</evidence>
<dbReference type="InterPro" id="IPR009580">
    <property type="entry name" value="GPI_biosynthesis_protein_Pig-F"/>
</dbReference>
<dbReference type="OrthoDB" id="17366at2759"/>
<reference evidence="13" key="1">
    <citation type="submission" date="2016-03" db="EMBL/GenBank/DDBJ databases">
        <authorList>
            <person name="Devillers H."/>
        </authorList>
    </citation>
    <scope>NUCLEOTIDE SEQUENCE [LARGE SCALE GENOMIC DNA]</scope>
</reference>
<feature type="transmembrane region" description="Helical" evidence="11">
    <location>
        <begin position="199"/>
        <end position="217"/>
    </location>
</feature>
<feature type="transmembrane region" description="Helical" evidence="11">
    <location>
        <begin position="106"/>
        <end position="134"/>
    </location>
</feature>
<evidence type="ECO:0000256" key="9">
    <source>
        <dbReference type="ARBA" id="ARBA00023136"/>
    </source>
</evidence>
<evidence type="ECO:0000256" key="2">
    <source>
        <dbReference type="ARBA" id="ARBA00004687"/>
    </source>
</evidence>
<comment type="pathway">
    <text evidence="2">Glycolipid biosynthesis; glycosylphosphatidylinositol-anchor biosynthesis.</text>
</comment>
<keyword evidence="9 11" id="KW-0472">Membrane</keyword>
<gene>
    <name evidence="12" type="ORF">LADA_0E06700G</name>
</gene>
<evidence type="ECO:0000313" key="12">
    <source>
        <dbReference type="EMBL" id="SCU87871.1"/>
    </source>
</evidence>
<evidence type="ECO:0000313" key="13">
    <source>
        <dbReference type="Proteomes" id="UP000190274"/>
    </source>
</evidence>
<dbReference type="Pfam" id="PF06699">
    <property type="entry name" value="PIG-F"/>
    <property type="match status" value="1"/>
</dbReference>
<keyword evidence="5" id="KW-0337">GPI-anchor biosynthesis</keyword>
<dbReference type="EMBL" id="LT598455">
    <property type="protein sequence ID" value="SCU87871.1"/>
    <property type="molecule type" value="Genomic_DNA"/>
</dbReference>
<dbReference type="STRING" id="1266660.A0A1G4JCT3"/>
<dbReference type="UniPathway" id="UPA00196"/>
<evidence type="ECO:0000256" key="1">
    <source>
        <dbReference type="ARBA" id="ARBA00004477"/>
    </source>
</evidence>
<accession>A0A1G4JCT3</accession>
<dbReference type="Proteomes" id="UP000190274">
    <property type="component" value="Chromosome E"/>
</dbReference>
<dbReference type="AlphaFoldDB" id="A0A1G4JCT3"/>
<sequence length="218" mass="24453">MSVKKRATPKKSVSFSDDETITRSRPSSDRKHSVSRDSPPIYVKKTIRTAPLHLLGLLYYYLKLSDNFDAVTLLYLLVPFQIAYLSLQFNKSTVYGHKILRLRTSLVPICLGATLALTIPCLLIIILLGAPIAMLLKETWILAAHCCLLGFPAVYSIFNCNFKVGNFKKYFIAIAVGCWISCVVIPLDWDRSWQEWPTPLVVGAYLGAFVGYSIGPYL</sequence>
<feature type="transmembrane region" description="Helical" evidence="11">
    <location>
        <begin position="170"/>
        <end position="187"/>
    </location>
</feature>
<evidence type="ECO:0000256" key="5">
    <source>
        <dbReference type="ARBA" id="ARBA00022502"/>
    </source>
</evidence>
<feature type="transmembrane region" description="Helical" evidence="11">
    <location>
        <begin position="140"/>
        <end position="158"/>
    </location>
</feature>
<keyword evidence="6 11" id="KW-0812">Transmembrane</keyword>
<evidence type="ECO:0000256" key="8">
    <source>
        <dbReference type="ARBA" id="ARBA00022989"/>
    </source>
</evidence>
<protein>
    <recommendedName>
        <fullName evidence="4">Glycosylphosphatidylinositol anchor biosynthesis protein 11</fullName>
    </recommendedName>
</protein>
<evidence type="ECO:0000256" key="3">
    <source>
        <dbReference type="ARBA" id="ARBA00007978"/>
    </source>
</evidence>
<organism evidence="12 13">
    <name type="scientific">Lachancea dasiensis</name>
    <dbReference type="NCBI Taxonomy" id="1072105"/>
    <lineage>
        <taxon>Eukaryota</taxon>
        <taxon>Fungi</taxon>
        <taxon>Dikarya</taxon>
        <taxon>Ascomycota</taxon>
        <taxon>Saccharomycotina</taxon>
        <taxon>Saccharomycetes</taxon>
        <taxon>Saccharomycetales</taxon>
        <taxon>Saccharomycetaceae</taxon>
        <taxon>Lachancea</taxon>
    </lineage>
</organism>
<keyword evidence="13" id="KW-1185">Reference proteome</keyword>
<name>A0A1G4JCT3_9SACH</name>
<feature type="transmembrane region" description="Helical" evidence="11">
    <location>
        <begin position="68"/>
        <end position="85"/>
    </location>
</feature>
<keyword evidence="8 11" id="KW-1133">Transmembrane helix</keyword>
<dbReference type="GO" id="GO:0005789">
    <property type="term" value="C:endoplasmic reticulum membrane"/>
    <property type="evidence" value="ECO:0007669"/>
    <property type="project" value="UniProtKB-SubCell"/>
</dbReference>
<keyword evidence="7" id="KW-0256">Endoplasmic reticulum</keyword>
<evidence type="ECO:0000256" key="6">
    <source>
        <dbReference type="ARBA" id="ARBA00022692"/>
    </source>
</evidence>
<evidence type="ECO:0000256" key="10">
    <source>
        <dbReference type="SAM" id="MobiDB-lite"/>
    </source>
</evidence>
<evidence type="ECO:0000256" key="7">
    <source>
        <dbReference type="ARBA" id="ARBA00022824"/>
    </source>
</evidence>
<dbReference type="GO" id="GO:0006506">
    <property type="term" value="P:GPI anchor biosynthetic process"/>
    <property type="evidence" value="ECO:0007669"/>
    <property type="project" value="UniProtKB-UniPathway"/>
</dbReference>
<evidence type="ECO:0000256" key="4">
    <source>
        <dbReference type="ARBA" id="ARBA00020927"/>
    </source>
</evidence>